<evidence type="ECO:0000313" key="3">
    <source>
        <dbReference type="Proteomes" id="UP001168990"/>
    </source>
</evidence>
<sequence length="298" mass="32753">MEATSNDEIDIQAFLKGIDERNMEADNVLASRLSFVKEQGNVSNYTIPRLNPRYGRKRGDWMMESQSSTPPPIRRVKQSAPKPAGSAKPKIVAALPVPKPVRVRVRSTTKPESTPQAKAMAMPIRRPELTPKAKIRVCQQPLPAKERAKTPPVKLTTPTSISTSTSTSTSTSISSSKPSSTLTIPGPHVATVMSKALQGAMKKIVAVEAKRAAAKGKDLTVTREPIRIKVVPSRPPAVAAGQVPPPPEIGKRKRKRKSGNHKRRSFFHKEGETMMKMVRRPDGYECREILGPPRDRKP</sequence>
<name>A0AA39C9D3_9HYME</name>
<feature type="region of interest" description="Disordered" evidence="1">
    <location>
        <begin position="235"/>
        <end position="298"/>
    </location>
</feature>
<dbReference type="Proteomes" id="UP001168990">
    <property type="component" value="Unassembled WGS sequence"/>
</dbReference>
<gene>
    <name evidence="2" type="ORF">PV328_007681</name>
</gene>
<keyword evidence="3" id="KW-1185">Reference proteome</keyword>
<proteinExistence type="predicted"/>
<accession>A0AA39C9D3</accession>
<evidence type="ECO:0000256" key="1">
    <source>
        <dbReference type="SAM" id="MobiDB-lite"/>
    </source>
</evidence>
<feature type="region of interest" description="Disordered" evidence="1">
    <location>
        <begin position="141"/>
        <end position="186"/>
    </location>
</feature>
<protein>
    <submittedName>
        <fullName evidence="2">Uncharacterized protein</fullName>
    </submittedName>
</protein>
<reference evidence="2" key="1">
    <citation type="journal article" date="2023" name="bioRxiv">
        <title>Scaffold-level genome assemblies of two parasitoid biocontrol wasps reveal the parthenogenesis mechanism and an associated novel virus.</title>
        <authorList>
            <person name="Inwood S."/>
            <person name="Skelly J."/>
            <person name="Guhlin J."/>
            <person name="Harrop T."/>
            <person name="Goldson S."/>
            <person name="Dearden P."/>
        </authorList>
    </citation>
    <scope>NUCLEOTIDE SEQUENCE</scope>
    <source>
        <strain evidence="2">Irish</strain>
        <tissue evidence="2">Whole body</tissue>
    </source>
</reference>
<feature type="compositionally biased region" description="Basic and acidic residues" evidence="1">
    <location>
        <begin position="267"/>
        <end position="298"/>
    </location>
</feature>
<feature type="compositionally biased region" description="Low complexity" evidence="1">
    <location>
        <begin position="154"/>
        <end position="183"/>
    </location>
</feature>
<evidence type="ECO:0000313" key="2">
    <source>
        <dbReference type="EMBL" id="KAK0160253.1"/>
    </source>
</evidence>
<feature type="region of interest" description="Disordered" evidence="1">
    <location>
        <begin position="63"/>
        <end position="88"/>
    </location>
</feature>
<feature type="compositionally biased region" description="Basic residues" evidence="1">
    <location>
        <begin position="251"/>
        <end position="266"/>
    </location>
</feature>
<reference evidence="2" key="2">
    <citation type="submission" date="2023-03" db="EMBL/GenBank/DDBJ databases">
        <authorList>
            <person name="Inwood S.N."/>
            <person name="Skelly J.G."/>
            <person name="Guhlin J."/>
            <person name="Harrop T.W.R."/>
            <person name="Goldson S.G."/>
            <person name="Dearden P.K."/>
        </authorList>
    </citation>
    <scope>NUCLEOTIDE SEQUENCE</scope>
    <source>
        <strain evidence="2">Irish</strain>
        <tissue evidence="2">Whole body</tissue>
    </source>
</reference>
<comment type="caution">
    <text evidence="2">The sequence shown here is derived from an EMBL/GenBank/DDBJ whole genome shotgun (WGS) entry which is preliminary data.</text>
</comment>
<organism evidence="2 3">
    <name type="scientific">Microctonus aethiopoides</name>
    <dbReference type="NCBI Taxonomy" id="144406"/>
    <lineage>
        <taxon>Eukaryota</taxon>
        <taxon>Metazoa</taxon>
        <taxon>Ecdysozoa</taxon>
        <taxon>Arthropoda</taxon>
        <taxon>Hexapoda</taxon>
        <taxon>Insecta</taxon>
        <taxon>Pterygota</taxon>
        <taxon>Neoptera</taxon>
        <taxon>Endopterygota</taxon>
        <taxon>Hymenoptera</taxon>
        <taxon>Apocrita</taxon>
        <taxon>Ichneumonoidea</taxon>
        <taxon>Braconidae</taxon>
        <taxon>Euphorinae</taxon>
        <taxon>Microctonus</taxon>
    </lineage>
</organism>
<dbReference type="EMBL" id="JAQQBS010001423">
    <property type="protein sequence ID" value="KAK0160253.1"/>
    <property type="molecule type" value="Genomic_DNA"/>
</dbReference>
<dbReference type="AlphaFoldDB" id="A0AA39C9D3"/>